<dbReference type="Proteomes" id="UP001172155">
    <property type="component" value="Unassembled WGS sequence"/>
</dbReference>
<organism evidence="3 4">
    <name type="scientific">Schizothecium vesticola</name>
    <dbReference type="NCBI Taxonomy" id="314040"/>
    <lineage>
        <taxon>Eukaryota</taxon>
        <taxon>Fungi</taxon>
        <taxon>Dikarya</taxon>
        <taxon>Ascomycota</taxon>
        <taxon>Pezizomycotina</taxon>
        <taxon>Sordariomycetes</taxon>
        <taxon>Sordariomycetidae</taxon>
        <taxon>Sordariales</taxon>
        <taxon>Schizotheciaceae</taxon>
        <taxon>Schizothecium</taxon>
    </lineage>
</organism>
<evidence type="ECO:0000313" key="4">
    <source>
        <dbReference type="Proteomes" id="UP001172155"/>
    </source>
</evidence>
<protein>
    <submittedName>
        <fullName evidence="3">RNA 3'-terminal phosphate cyclase-domain-containing protein</fullName>
    </submittedName>
</protein>
<dbReference type="Pfam" id="PF01137">
    <property type="entry name" value="RTC"/>
    <property type="match status" value="1"/>
</dbReference>
<feature type="region of interest" description="Disordered" evidence="1">
    <location>
        <begin position="374"/>
        <end position="427"/>
    </location>
</feature>
<dbReference type="InterPro" id="IPR013792">
    <property type="entry name" value="RNA3'P_cycl/enolpyr_Trfase_a/b"/>
</dbReference>
<feature type="compositionally biased region" description="Gly residues" evidence="1">
    <location>
        <begin position="375"/>
        <end position="384"/>
    </location>
</feature>
<dbReference type="EMBL" id="JAUKUD010000003">
    <property type="protein sequence ID" value="KAK0749229.1"/>
    <property type="molecule type" value="Genomic_DNA"/>
</dbReference>
<reference evidence="3" key="1">
    <citation type="submission" date="2023-06" db="EMBL/GenBank/DDBJ databases">
        <title>Genome-scale phylogeny and comparative genomics of the fungal order Sordariales.</title>
        <authorList>
            <consortium name="Lawrence Berkeley National Laboratory"/>
            <person name="Hensen N."/>
            <person name="Bonometti L."/>
            <person name="Westerberg I."/>
            <person name="Brannstrom I.O."/>
            <person name="Guillou S."/>
            <person name="Cros-Aarteil S."/>
            <person name="Calhoun S."/>
            <person name="Haridas S."/>
            <person name="Kuo A."/>
            <person name="Mondo S."/>
            <person name="Pangilinan J."/>
            <person name="Riley R."/>
            <person name="LaButti K."/>
            <person name="Andreopoulos B."/>
            <person name="Lipzen A."/>
            <person name="Chen C."/>
            <person name="Yanf M."/>
            <person name="Daum C."/>
            <person name="Ng V."/>
            <person name="Clum A."/>
            <person name="Steindorff A."/>
            <person name="Ohm R."/>
            <person name="Martin F."/>
            <person name="Silar P."/>
            <person name="Natvig D."/>
            <person name="Lalanne C."/>
            <person name="Gautier V."/>
            <person name="Ament-velasquez S.L."/>
            <person name="Kruys A."/>
            <person name="Hutchinson M.I."/>
            <person name="Powell A.J."/>
            <person name="Barry K."/>
            <person name="Miller A.N."/>
            <person name="Grigoriev I.V."/>
            <person name="Debuchy R."/>
            <person name="Gladieux P."/>
            <person name="Thoren M.H."/>
            <person name="Johannesson H."/>
        </authorList>
    </citation>
    <scope>NUCLEOTIDE SEQUENCE</scope>
    <source>
        <strain evidence="3">SMH3187-1</strain>
    </source>
</reference>
<evidence type="ECO:0000256" key="1">
    <source>
        <dbReference type="SAM" id="MobiDB-lite"/>
    </source>
</evidence>
<dbReference type="PANTHER" id="PTHR11096:SF0">
    <property type="entry name" value="RNA 3'-TERMINAL PHOSPHATE CYCLASE"/>
    <property type="match status" value="1"/>
</dbReference>
<feature type="region of interest" description="Disordered" evidence="1">
    <location>
        <begin position="292"/>
        <end position="324"/>
    </location>
</feature>
<dbReference type="SUPFAM" id="SSF55205">
    <property type="entry name" value="EPT/RTPC-like"/>
    <property type="match status" value="1"/>
</dbReference>
<accession>A0AA40F1F6</accession>
<dbReference type="Gene3D" id="3.65.10.20">
    <property type="entry name" value="RNA 3'-terminal phosphate cyclase domain"/>
    <property type="match status" value="1"/>
</dbReference>
<dbReference type="InterPro" id="IPR023797">
    <property type="entry name" value="RNA3'_phos_cyclase_dom"/>
</dbReference>
<comment type="caution">
    <text evidence="3">The sequence shown here is derived from an EMBL/GenBank/DDBJ whole genome shotgun (WGS) entry which is preliminary data.</text>
</comment>
<name>A0AA40F1F6_9PEZI</name>
<dbReference type="InterPro" id="IPR037136">
    <property type="entry name" value="RNA3'_phos_cyclase_dom_sf"/>
</dbReference>
<dbReference type="AlphaFoldDB" id="A0AA40F1F6"/>
<evidence type="ECO:0000259" key="2">
    <source>
        <dbReference type="Pfam" id="PF01137"/>
    </source>
</evidence>
<sequence>MKEAKYIEIDGRTGEGGGQIVRIACALAAVTTQPIRITNIRANREGPRGGGLKSQHVSSITWLVSATDAEVSGLAIGSKTLEFRPRRKPSDLEARRFTIAADSAAASALLILQAILPFLVFAGSDRDPDTPIELTVSGGTNVSWSLSFEYLDQVLLPQLESFFAGFRIGRRLLKGRGWSQGKVSRGTVSLTLHPLRPGETLRARRATDTDDEAYGVEDLEVIAIDVSIIAPLAMHEALMEALVQDLGDLFPGVDVEFKITEDSGADSRAYVLLVARSETLRWGRDILTTSSGKGVGASPAGKKGAAGEKASANGKGKGNGKSGKAAVFSASEGIARKVSKELYAEVSSGGVVDEFLQDQLVIFQALAEGRSSFPRGGGSVGDGGNPIHQGSQDEAGLEEAREHLRVDGERMRRDKTHEPFGEGSKHTTTARWVAAQLLPGVEWYDKGRVCQGAGTHMEKKI</sequence>
<keyword evidence="4" id="KW-1185">Reference proteome</keyword>
<dbReference type="GO" id="GO:0003963">
    <property type="term" value="F:RNA-3'-phosphate cyclase activity"/>
    <property type="evidence" value="ECO:0007669"/>
    <property type="project" value="TreeGrafter"/>
</dbReference>
<dbReference type="GO" id="GO:0006396">
    <property type="term" value="P:RNA processing"/>
    <property type="evidence" value="ECO:0007669"/>
    <property type="project" value="InterPro"/>
</dbReference>
<dbReference type="InterPro" id="IPR000228">
    <property type="entry name" value="RNA3'_term_phos_cyc"/>
</dbReference>
<gene>
    <name evidence="3" type="ORF">B0T18DRAFT_436819</name>
</gene>
<dbReference type="Gene3D" id="3.30.360.20">
    <property type="entry name" value="RNA 3'-terminal phosphate cyclase, insert domain"/>
    <property type="match status" value="1"/>
</dbReference>
<dbReference type="GO" id="GO:0005634">
    <property type="term" value="C:nucleus"/>
    <property type="evidence" value="ECO:0007669"/>
    <property type="project" value="TreeGrafter"/>
</dbReference>
<dbReference type="PANTHER" id="PTHR11096">
    <property type="entry name" value="RNA 3' TERMINAL PHOSPHATE CYCLASE"/>
    <property type="match status" value="1"/>
</dbReference>
<proteinExistence type="predicted"/>
<feature type="domain" description="RNA 3'-terminal phosphate cyclase" evidence="2">
    <location>
        <begin position="14"/>
        <end position="373"/>
    </location>
</feature>
<evidence type="ECO:0000313" key="3">
    <source>
        <dbReference type="EMBL" id="KAK0749229.1"/>
    </source>
</evidence>
<dbReference type="InterPro" id="IPR036553">
    <property type="entry name" value="RPTC_insert"/>
</dbReference>
<feature type="compositionally biased region" description="Low complexity" evidence="1">
    <location>
        <begin position="292"/>
        <end position="314"/>
    </location>
</feature>
<feature type="compositionally biased region" description="Basic and acidic residues" evidence="1">
    <location>
        <begin position="398"/>
        <end position="425"/>
    </location>
</feature>